<proteinExistence type="predicted"/>
<name>A0ABU7QCR4_9ACTN</name>
<accession>A0ABU7QCR4</accession>
<evidence type="ECO:0000313" key="1">
    <source>
        <dbReference type="EMBL" id="MEE4599193.1"/>
    </source>
</evidence>
<comment type="caution">
    <text evidence="1">The sequence shown here is derived from an EMBL/GenBank/DDBJ whole genome shotgun (WGS) entry which is preliminary data.</text>
</comment>
<protein>
    <submittedName>
        <fullName evidence="1">Uncharacterized protein</fullName>
    </submittedName>
</protein>
<organism evidence="1 2">
    <name type="scientific">Streptomyces asiaticus subsp. ignotus</name>
    <dbReference type="NCBI Taxonomy" id="3098222"/>
    <lineage>
        <taxon>Bacteria</taxon>
        <taxon>Bacillati</taxon>
        <taxon>Actinomycetota</taxon>
        <taxon>Actinomycetes</taxon>
        <taxon>Kitasatosporales</taxon>
        <taxon>Streptomycetaceae</taxon>
        <taxon>Streptomyces</taxon>
        <taxon>Streptomyces violaceusniger group</taxon>
    </lineage>
</organism>
<dbReference type="RefSeq" id="WP_330816489.1">
    <property type="nucleotide sequence ID" value="NZ_JAZBJO010000067.1"/>
</dbReference>
<evidence type="ECO:0000313" key="2">
    <source>
        <dbReference type="Proteomes" id="UP001354709"/>
    </source>
</evidence>
<dbReference type="Proteomes" id="UP001354709">
    <property type="component" value="Unassembled WGS sequence"/>
</dbReference>
<keyword evidence="2" id="KW-1185">Reference proteome</keyword>
<gene>
    <name evidence="1" type="ORF">V2J94_46570</name>
</gene>
<reference evidence="1 2" key="1">
    <citation type="submission" date="2023-11" db="EMBL/GenBank/DDBJ databases">
        <title>30 novel species of actinomycetes from the DSMZ collection.</title>
        <authorList>
            <person name="Nouioui I."/>
        </authorList>
    </citation>
    <scope>NUCLEOTIDE SEQUENCE [LARGE SCALE GENOMIC DNA]</scope>
    <source>
        <strain evidence="1 2">DSM 41524</strain>
    </source>
</reference>
<sequence length="52" mass="5638">MQYKFRHVCPKSVVCTEAVRVWADDASDGSCGSGVRPDVQGADERHTVCGAR</sequence>
<dbReference type="EMBL" id="JAZBJO010000067">
    <property type="protein sequence ID" value="MEE4599193.1"/>
    <property type="molecule type" value="Genomic_DNA"/>
</dbReference>